<dbReference type="SUPFAM" id="SSF63418">
    <property type="entry name" value="MurE/MurF N-terminal domain"/>
    <property type="match status" value="1"/>
</dbReference>
<reference evidence="14" key="1">
    <citation type="submission" date="2018-05" db="EMBL/GenBank/DDBJ databases">
        <authorList>
            <person name="Lanie J.A."/>
            <person name="Ng W.-L."/>
            <person name="Kazmierczak K.M."/>
            <person name="Andrzejewski T.M."/>
            <person name="Davidsen T.M."/>
            <person name="Wayne K.J."/>
            <person name="Tettelin H."/>
            <person name="Glass J.I."/>
            <person name="Rusch D."/>
            <person name="Podicherti R."/>
            <person name="Tsui H.-C.T."/>
            <person name="Winkler M.E."/>
        </authorList>
    </citation>
    <scope>NUCLEOTIDE SEQUENCE</scope>
</reference>
<dbReference type="PANTHER" id="PTHR43024:SF1">
    <property type="entry name" value="UDP-N-ACETYLMURAMOYL-TRIPEPTIDE--D-ALANYL-D-ALANINE LIGASE"/>
    <property type="match status" value="1"/>
</dbReference>
<organism evidence="14">
    <name type="scientific">marine metagenome</name>
    <dbReference type="NCBI Taxonomy" id="408172"/>
    <lineage>
        <taxon>unclassified sequences</taxon>
        <taxon>metagenomes</taxon>
        <taxon>ecological metagenomes</taxon>
    </lineage>
</organism>
<dbReference type="Gene3D" id="3.90.190.20">
    <property type="entry name" value="Mur ligase, C-terminal domain"/>
    <property type="match status" value="1"/>
</dbReference>
<evidence type="ECO:0000256" key="10">
    <source>
        <dbReference type="ARBA" id="ARBA00031461"/>
    </source>
</evidence>
<dbReference type="Pfam" id="PF01225">
    <property type="entry name" value="Mur_ligase"/>
    <property type="match status" value="1"/>
</dbReference>
<dbReference type="GO" id="GO:0005524">
    <property type="term" value="F:ATP binding"/>
    <property type="evidence" value="ECO:0007669"/>
    <property type="project" value="UniProtKB-KW"/>
</dbReference>
<dbReference type="Gene3D" id="3.40.1390.10">
    <property type="entry name" value="MurE/MurF, N-terminal domain"/>
    <property type="match status" value="1"/>
</dbReference>
<dbReference type="Pfam" id="PF02875">
    <property type="entry name" value="Mur_ligase_C"/>
    <property type="match status" value="1"/>
</dbReference>
<feature type="domain" description="Mur ligase central" evidence="13">
    <location>
        <begin position="88"/>
        <end position="267"/>
    </location>
</feature>
<feature type="domain" description="Mur ligase N-terminal catalytic" evidence="11">
    <location>
        <begin position="5"/>
        <end position="53"/>
    </location>
</feature>
<evidence type="ECO:0000256" key="6">
    <source>
        <dbReference type="ARBA" id="ARBA00022960"/>
    </source>
</evidence>
<keyword evidence="7" id="KW-0573">Peptidoglycan synthesis</keyword>
<keyword evidence="1" id="KW-0963">Cytoplasm</keyword>
<dbReference type="InterPro" id="IPR004101">
    <property type="entry name" value="Mur_ligase_C"/>
</dbReference>
<evidence type="ECO:0000256" key="4">
    <source>
        <dbReference type="ARBA" id="ARBA00022741"/>
    </source>
</evidence>
<keyword evidence="3" id="KW-0132">Cell division</keyword>
<evidence type="ECO:0000256" key="8">
    <source>
        <dbReference type="ARBA" id="ARBA00023306"/>
    </source>
</evidence>
<proteinExistence type="inferred from homology"/>
<protein>
    <recommendedName>
        <fullName evidence="10">UDP-MurNAc-pentapeptide synthetase</fullName>
    </recommendedName>
</protein>
<dbReference type="InterPro" id="IPR036615">
    <property type="entry name" value="Mur_ligase_C_dom_sf"/>
</dbReference>
<dbReference type="HAMAP" id="MF_02019">
    <property type="entry name" value="MurF"/>
    <property type="match status" value="1"/>
</dbReference>
<dbReference type="GO" id="GO:0071555">
    <property type="term" value="P:cell wall organization"/>
    <property type="evidence" value="ECO:0007669"/>
    <property type="project" value="UniProtKB-KW"/>
</dbReference>
<keyword evidence="4" id="KW-0547">Nucleotide-binding</keyword>
<evidence type="ECO:0000256" key="2">
    <source>
        <dbReference type="ARBA" id="ARBA00022598"/>
    </source>
</evidence>
<dbReference type="GO" id="GO:0051301">
    <property type="term" value="P:cell division"/>
    <property type="evidence" value="ECO:0007669"/>
    <property type="project" value="UniProtKB-KW"/>
</dbReference>
<dbReference type="InterPro" id="IPR013221">
    <property type="entry name" value="Mur_ligase_cen"/>
</dbReference>
<dbReference type="GO" id="GO:0008360">
    <property type="term" value="P:regulation of cell shape"/>
    <property type="evidence" value="ECO:0007669"/>
    <property type="project" value="UniProtKB-KW"/>
</dbReference>
<dbReference type="InterPro" id="IPR035911">
    <property type="entry name" value="MurE/MurF_N"/>
</dbReference>
<keyword evidence="5" id="KW-0067">ATP-binding</keyword>
<dbReference type="SUPFAM" id="SSF53623">
    <property type="entry name" value="MurD-like peptide ligases, catalytic domain"/>
    <property type="match status" value="1"/>
</dbReference>
<sequence length="424" mass="46694">MDSSVHGIATDSREFKAGDLYIALEGKRTDGHTFLKELEIDGCAVALVSEKNNELTSLKQIIVEDPLTTIGTIANKWRKQFQIPTLGITGTNGKTSTKDLLHHIFQPTQMVHATEKNFNTSIGLPLTLLLQTEKHTLSILEMGANQPGDISYLCGIAEPSHGLITNIAPAHLEGFGTTEEVAKEKGELFQSLANGISFVNQADDRIKNLSIAGDRISYGLSPDCDFPADIHQGKDGTLTLFINTEEIKTQSCNLSFAKNVLAAAAVAITMDVDWETFQNRVLSFVQPAGRCQVKHFDDITVIDDTYNANLESTIASIDYLNAFSKNGRRLLVFGDMFELGNHSEIIHEKVGEKCSDAHLDGVFTVGTFTVHTDLRLENVELHKHFTSKDELITQLKNIIRKGDKILFKGSRGMAMETVIQGVFE</sequence>
<dbReference type="AlphaFoldDB" id="A0A381QTN6"/>
<dbReference type="EMBL" id="UINC01001520">
    <property type="protein sequence ID" value="SUZ82735.1"/>
    <property type="molecule type" value="Genomic_DNA"/>
</dbReference>
<dbReference type="InterPro" id="IPR005863">
    <property type="entry name" value="UDP-N-AcMur_synth"/>
</dbReference>
<evidence type="ECO:0000259" key="12">
    <source>
        <dbReference type="Pfam" id="PF02875"/>
    </source>
</evidence>
<dbReference type="Pfam" id="PF08245">
    <property type="entry name" value="Mur_ligase_M"/>
    <property type="match status" value="1"/>
</dbReference>
<dbReference type="InterPro" id="IPR000713">
    <property type="entry name" value="Mur_ligase_N"/>
</dbReference>
<gene>
    <name evidence="14" type="ORF">METZ01_LOCUS35589</name>
</gene>
<evidence type="ECO:0000259" key="13">
    <source>
        <dbReference type="Pfam" id="PF08245"/>
    </source>
</evidence>
<keyword evidence="2" id="KW-0436">Ligase</keyword>
<keyword evidence="6" id="KW-0133">Cell shape</keyword>
<evidence type="ECO:0000256" key="1">
    <source>
        <dbReference type="ARBA" id="ARBA00022490"/>
    </source>
</evidence>
<dbReference type="Gene3D" id="3.40.1190.10">
    <property type="entry name" value="Mur-like, catalytic domain"/>
    <property type="match status" value="1"/>
</dbReference>
<name>A0A381QTN6_9ZZZZ</name>
<evidence type="ECO:0000256" key="3">
    <source>
        <dbReference type="ARBA" id="ARBA00022618"/>
    </source>
</evidence>
<dbReference type="GO" id="GO:0047480">
    <property type="term" value="F:UDP-N-acetylmuramoyl-tripeptide-D-alanyl-D-alanine ligase activity"/>
    <property type="evidence" value="ECO:0007669"/>
    <property type="project" value="InterPro"/>
</dbReference>
<evidence type="ECO:0000256" key="7">
    <source>
        <dbReference type="ARBA" id="ARBA00022984"/>
    </source>
</evidence>
<dbReference type="GO" id="GO:0009252">
    <property type="term" value="P:peptidoglycan biosynthetic process"/>
    <property type="evidence" value="ECO:0007669"/>
    <property type="project" value="UniProtKB-KW"/>
</dbReference>
<accession>A0A381QTN6</accession>
<evidence type="ECO:0000313" key="14">
    <source>
        <dbReference type="EMBL" id="SUZ82735.1"/>
    </source>
</evidence>
<dbReference type="SUPFAM" id="SSF53244">
    <property type="entry name" value="MurD-like peptide ligases, peptide-binding domain"/>
    <property type="match status" value="1"/>
</dbReference>
<evidence type="ECO:0000259" key="11">
    <source>
        <dbReference type="Pfam" id="PF01225"/>
    </source>
</evidence>
<feature type="domain" description="Mur ligase C-terminal" evidence="12">
    <location>
        <begin position="289"/>
        <end position="411"/>
    </location>
</feature>
<evidence type="ECO:0000256" key="9">
    <source>
        <dbReference type="ARBA" id="ARBA00023316"/>
    </source>
</evidence>
<evidence type="ECO:0000256" key="5">
    <source>
        <dbReference type="ARBA" id="ARBA00022840"/>
    </source>
</evidence>
<dbReference type="NCBIfam" id="TIGR01143">
    <property type="entry name" value="murF"/>
    <property type="match status" value="1"/>
</dbReference>
<dbReference type="InterPro" id="IPR051046">
    <property type="entry name" value="MurCDEF_CellWall_CoF430Synth"/>
</dbReference>
<dbReference type="InterPro" id="IPR036565">
    <property type="entry name" value="Mur-like_cat_sf"/>
</dbReference>
<dbReference type="PANTHER" id="PTHR43024">
    <property type="entry name" value="UDP-N-ACETYLMURAMOYL-TRIPEPTIDE--D-ALANYL-D-ALANINE LIGASE"/>
    <property type="match status" value="1"/>
</dbReference>
<keyword evidence="8" id="KW-0131">Cell cycle</keyword>
<keyword evidence="9" id="KW-0961">Cell wall biogenesis/degradation</keyword>